<keyword evidence="2" id="KW-1185">Reference proteome</keyword>
<protein>
    <submittedName>
        <fullName evidence="1">Uncharacterized protein</fullName>
    </submittedName>
</protein>
<dbReference type="KEGG" id="mfy:HH212_23780"/>
<evidence type="ECO:0000313" key="2">
    <source>
        <dbReference type="Proteomes" id="UP000502415"/>
    </source>
</evidence>
<dbReference type="AlphaFoldDB" id="A0A7Z2ZUQ8"/>
<proteinExistence type="predicted"/>
<dbReference type="RefSeq" id="WP_170204746.1">
    <property type="nucleotide sequence ID" value="NZ_CP051685.1"/>
</dbReference>
<accession>A0A7Z2ZUQ8</accession>
<dbReference type="EMBL" id="CP051685">
    <property type="protein sequence ID" value="QJE02664.1"/>
    <property type="molecule type" value="Genomic_DNA"/>
</dbReference>
<organism evidence="1 2">
    <name type="scientific">Massilia forsythiae</name>
    <dbReference type="NCBI Taxonomy" id="2728020"/>
    <lineage>
        <taxon>Bacteria</taxon>
        <taxon>Pseudomonadati</taxon>
        <taxon>Pseudomonadota</taxon>
        <taxon>Betaproteobacteria</taxon>
        <taxon>Burkholderiales</taxon>
        <taxon>Oxalobacteraceae</taxon>
        <taxon>Telluria group</taxon>
        <taxon>Massilia</taxon>
    </lineage>
</organism>
<reference evidence="1 2" key="1">
    <citation type="submission" date="2020-04" db="EMBL/GenBank/DDBJ databases">
        <title>Genome sequencing of novel species.</title>
        <authorList>
            <person name="Heo J."/>
            <person name="Kim S.-J."/>
            <person name="Kim J.-S."/>
            <person name="Hong S.-B."/>
            <person name="Kwon S.-W."/>
        </authorList>
    </citation>
    <scope>NUCLEOTIDE SEQUENCE [LARGE SCALE GENOMIC DNA]</scope>
    <source>
        <strain evidence="1 2">GN2-R2</strain>
    </source>
</reference>
<dbReference type="Proteomes" id="UP000502415">
    <property type="component" value="Chromosome"/>
</dbReference>
<gene>
    <name evidence="1" type="ORF">HH212_23780</name>
</gene>
<name>A0A7Z2ZUQ8_9BURK</name>
<evidence type="ECO:0000313" key="1">
    <source>
        <dbReference type="EMBL" id="QJE02664.1"/>
    </source>
</evidence>
<sequence length="60" mass="6545">MSTSTTIAVNGRVYDMGSEERAREAAEWLYDHPGEAPQFEDHFSDAKAMTTPLGGGLRAD</sequence>